<accession>A0A9Q9BPQ3</accession>
<dbReference type="InterPro" id="IPR013321">
    <property type="entry name" value="Arc_rbn_hlx_hlx"/>
</dbReference>
<sequence length="54" mass="6393">MTDKRRFTITMSDTVHGYLEKVCKEKGLTKSAMLTVALEEYRRQAEREEREKKA</sequence>
<evidence type="ECO:0000313" key="1">
    <source>
        <dbReference type="EMBL" id="UTH14975.1"/>
    </source>
</evidence>
<geneLocation type="plasmid" evidence="1 2">
    <name>pEpi0143-OL-6</name>
</geneLocation>
<dbReference type="GO" id="GO:0006355">
    <property type="term" value="P:regulation of DNA-templated transcription"/>
    <property type="evidence" value="ECO:0007669"/>
    <property type="project" value="InterPro"/>
</dbReference>
<dbReference type="Gene3D" id="1.10.1220.10">
    <property type="entry name" value="Met repressor-like"/>
    <property type="match status" value="1"/>
</dbReference>
<dbReference type="KEGG" id="mequ:KFV11_11630"/>
<dbReference type="AlphaFoldDB" id="A0A9Q9BPQ3"/>
<evidence type="ECO:0000313" key="2">
    <source>
        <dbReference type="Proteomes" id="UP001057381"/>
    </source>
</evidence>
<dbReference type="Proteomes" id="UP001057381">
    <property type="component" value="Plasmid pEpi0143-OL-6"/>
</dbReference>
<name>A0A9Q9BPQ3_9STAP</name>
<protein>
    <submittedName>
        <fullName evidence="1">CopG family transcriptional regulator</fullName>
    </submittedName>
</protein>
<organism evidence="1 2">
    <name type="scientific">Macrococcus equipercicus</name>
    <dbReference type="NCBI Taxonomy" id="69967"/>
    <lineage>
        <taxon>Bacteria</taxon>
        <taxon>Bacillati</taxon>
        <taxon>Bacillota</taxon>
        <taxon>Bacilli</taxon>
        <taxon>Bacillales</taxon>
        <taxon>Staphylococcaceae</taxon>
        <taxon>Macrococcus</taxon>
    </lineage>
</organism>
<dbReference type="SUPFAM" id="SSF47598">
    <property type="entry name" value="Ribbon-helix-helix"/>
    <property type="match status" value="1"/>
</dbReference>
<proteinExistence type="predicted"/>
<reference evidence="1" key="1">
    <citation type="submission" date="2021-04" db="EMBL/GenBank/DDBJ databases">
        <title>Complete Genome Sequences of Macrococcus spp. from dog and cattle.</title>
        <authorList>
            <person name="Schwendener S."/>
            <person name="Perreten V."/>
        </authorList>
    </citation>
    <scope>NUCLEOTIDE SEQUENCE</scope>
    <source>
        <strain evidence="1">Epi0143-OL</strain>
        <plasmid evidence="1">pEpi0143-OL-6</plasmid>
    </source>
</reference>
<keyword evidence="1" id="KW-0614">Plasmid</keyword>
<dbReference type="EMBL" id="CP073815">
    <property type="protein sequence ID" value="UTH14975.1"/>
    <property type="molecule type" value="Genomic_DNA"/>
</dbReference>
<gene>
    <name evidence="1" type="ORF">KFV11_11630</name>
</gene>
<dbReference type="InterPro" id="IPR010985">
    <property type="entry name" value="Ribbon_hlx_hlx"/>
</dbReference>